<evidence type="ECO:0000313" key="3">
    <source>
        <dbReference type="EMBL" id="CAG9129821.1"/>
    </source>
</evidence>
<proteinExistence type="predicted"/>
<feature type="region of interest" description="Disordered" evidence="1">
    <location>
        <begin position="150"/>
        <end position="187"/>
    </location>
</feature>
<dbReference type="AlphaFoldDB" id="A0A8S4FQB9"/>
<sequence>MKVKYATQVFSRTVATNMGYLAEKEIIPKECEETADVLLFFDNLFDSINGSFENYTKRRGKTLLGPVTPKSEHSKVWSQAKKVLRTMKFVTKEGKEAGGGRPNNIVYNNIESALSGHSDSQESSARLINFHHEPTNDSENVQITSIVIEPPATDPPAIEPVPGTSSETTEPPATDPPAMEPVPGTSSENTQIYLGGVELNRVTEFKYLGHVVTETLVDDLDMERERRALAVRSNMLARRFARCTRQVKLTLFRAYCQSFYTCSLWVNYTRRAYSALRVQYNNALRIVLGLPRFCSASGMFAEARVDDFFAVMRKRAASLLSTYAEQLECYPQCVGG</sequence>
<comment type="caution">
    <text evidence="3">The sequence shown here is derived from an EMBL/GenBank/DDBJ whole genome shotgun (WGS) entry which is preliminary data.</text>
</comment>
<dbReference type="InterPro" id="IPR048366">
    <property type="entry name" value="TNP-like_GBD"/>
</dbReference>
<reference evidence="3" key="1">
    <citation type="submission" date="2020-11" db="EMBL/GenBank/DDBJ databases">
        <authorList>
            <person name="Whiteford S."/>
        </authorList>
    </citation>
    <scope>NUCLEOTIDE SEQUENCE</scope>
</reference>
<keyword evidence="4" id="KW-1185">Reference proteome</keyword>
<name>A0A8S4FQB9_PLUXY</name>
<organism evidence="3 4">
    <name type="scientific">Plutella xylostella</name>
    <name type="common">Diamondback moth</name>
    <name type="synonym">Plutella maculipennis</name>
    <dbReference type="NCBI Taxonomy" id="51655"/>
    <lineage>
        <taxon>Eukaryota</taxon>
        <taxon>Metazoa</taxon>
        <taxon>Ecdysozoa</taxon>
        <taxon>Arthropoda</taxon>
        <taxon>Hexapoda</taxon>
        <taxon>Insecta</taxon>
        <taxon>Pterygota</taxon>
        <taxon>Neoptera</taxon>
        <taxon>Endopterygota</taxon>
        <taxon>Lepidoptera</taxon>
        <taxon>Glossata</taxon>
        <taxon>Ditrysia</taxon>
        <taxon>Yponomeutoidea</taxon>
        <taxon>Plutellidae</taxon>
        <taxon>Plutella</taxon>
    </lineage>
</organism>
<evidence type="ECO:0000313" key="4">
    <source>
        <dbReference type="Proteomes" id="UP000653454"/>
    </source>
</evidence>
<dbReference type="EMBL" id="CAJHNJ030000039">
    <property type="protein sequence ID" value="CAG9129821.1"/>
    <property type="molecule type" value="Genomic_DNA"/>
</dbReference>
<feature type="compositionally biased region" description="Low complexity" evidence="1">
    <location>
        <begin position="160"/>
        <end position="172"/>
    </location>
</feature>
<dbReference type="Pfam" id="PF21788">
    <property type="entry name" value="TNP-like_GBD"/>
    <property type="match status" value="1"/>
</dbReference>
<evidence type="ECO:0000259" key="2">
    <source>
        <dbReference type="Pfam" id="PF21788"/>
    </source>
</evidence>
<accession>A0A8S4FQB9</accession>
<dbReference type="Proteomes" id="UP000653454">
    <property type="component" value="Unassembled WGS sequence"/>
</dbReference>
<protein>
    <submittedName>
        <fullName evidence="3">(diamondback moth) hypothetical protein</fullName>
    </submittedName>
</protein>
<gene>
    <name evidence="3" type="ORF">PLXY2_LOCUS9674</name>
</gene>
<feature type="domain" description="Transposable element P transposase-like GTP-binding insertion" evidence="2">
    <location>
        <begin position="1"/>
        <end position="50"/>
    </location>
</feature>
<evidence type="ECO:0000256" key="1">
    <source>
        <dbReference type="SAM" id="MobiDB-lite"/>
    </source>
</evidence>